<reference evidence="2" key="1">
    <citation type="journal article" date="2019" name="Int. J. Syst. Evol. Microbiol.">
        <title>The Global Catalogue of Microorganisms (GCM) 10K type strain sequencing project: providing services to taxonomists for standard genome sequencing and annotation.</title>
        <authorList>
            <consortium name="The Broad Institute Genomics Platform"/>
            <consortium name="The Broad Institute Genome Sequencing Center for Infectious Disease"/>
            <person name="Wu L."/>
            <person name="Ma J."/>
        </authorList>
    </citation>
    <scope>NUCLEOTIDE SEQUENCE [LARGE SCALE GENOMIC DNA]</scope>
    <source>
        <strain evidence="2">CGMCC 1.19029</strain>
    </source>
</reference>
<evidence type="ECO:0000313" key="1">
    <source>
        <dbReference type="EMBL" id="MFC4296953.1"/>
    </source>
</evidence>
<organism evidence="1 2">
    <name type="scientific">Castellaniella hirudinis</name>
    <dbReference type="NCBI Taxonomy" id="1144617"/>
    <lineage>
        <taxon>Bacteria</taxon>
        <taxon>Pseudomonadati</taxon>
        <taxon>Pseudomonadota</taxon>
        <taxon>Betaproteobacteria</taxon>
        <taxon>Burkholderiales</taxon>
        <taxon>Alcaligenaceae</taxon>
        <taxon>Castellaniella</taxon>
    </lineage>
</organism>
<comment type="caution">
    <text evidence="1">The sequence shown here is derived from an EMBL/GenBank/DDBJ whole genome shotgun (WGS) entry which is preliminary data.</text>
</comment>
<gene>
    <name evidence="1" type="ORF">ACFO0J_02725</name>
</gene>
<dbReference type="RefSeq" id="WP_376811522.1">
    <property type="nucleotide sequence ID" value="NZ_JBHSDY010000002.1"/>
</dbReference>
<accession>A0ABV8RUT3</accession>
<sequence>MILYLSPAGVFAPKLQAADMDCPPSPPSPFDELERNRRRIKHRAHFLKLMKEKFPGLPY</sequence>
<proteinExistence type="predicted"/>
<dbReference type="EMBL" id="JBHSDY010000002">
    <property type="protein sequence ID" value="MFC4296953.1"/>
    <property type="molecule type" value="Genomic_DNA"/>
</dbReference>
<dbReference type="Proteomes" id="UP001595756">
    <property type="component" value="Unassembled WGS sequence"/>
</dbReference>
<evidence type="ECO:0000313" key="2">
    <source>
        <dbReference type="Proteomes" id="UP001595756"/>
    </source>
</evidence>
<name>A0ABV8RUT3_9BURK</name>
<protein>
    <submittedName>
        <fullName evidence="1">Uncharacterized protein</fullName>
    </submittedName>
</protein>
<keyword evidence="2" id="KW-1185">Reference proteome</keyword>